<reference evidence="1" key="1">
    <citation type="journal article" date="2020" name="mSystems">
        <title>Genome- and Community-Level Interaction Insights into Carbon Utilization and Element Cycling Functions of Hydrothermarchaeota in Hydrothermal Sediment.</title>
        <authorList>
            <person name="Zhou Z."/>
            <person name="Liu Y."/>
            <person name="Xu W."/>
            <person name="Pan J."/>
            <person name="Luo Z.H."/>
            <person name="Li M."/>
        </authorList>
    </citation>
    <scope>NUCLEOTIDE SEQUENCE [LARGE SCALE GENOMIC DNA]</scope>
    <source>
        <strain evidence="1">SpSt-143</strain>
    </source>
</reference>
<accession>A0A7V2F7D8</accession>
<proteinExistence type="predicted"/>
<sequence length="142" mass="16577">MGKLLRLSDSAARRRQQHLRSCAEVLRLLAQRSSFDDEARDMVAFLVFNLRGIYATIEESAQVWEDRGYWKKAEALRARWRWSRHVSDELEGRIRAQQWEAIPPLLVQLIPHVQSITVTTITRNADWWCGALKALLQQPKQP</sequence>
<organism evidence="1">
    <name type="scientific">Rhodothermus marinus</name>
    <name type="common">Rhodothermus obamensis</name>
    <dbReference type="NCBI Taxonomy" id="29549"/>
    <lineage>
        <taxon>Bacteria</taxon>
        <taxon>Pseudomonadati</taxon>
        <taxon>Rhodothermota</taxon>
        <taxon>Rhodothermia</taxon>
        <taxon>Rhodothermales</taxon>
        <taxon>Rhodothermaceae</taxon>
        <taxon>Rhodothermus</taxon>
    </lineage>
</organism>
<name>A0A7V2F7D8_RHOMR</name>
<gene>
    <name evidence="1" type="ORF">ENO59_11150</name>
</gene>
<dbReference type="AlphaFoldDB" id="A0A7V2F7D8"/>
<evidence type="ECO:0000313" key="1">
    <source>
        <dbReference type="EMBL" id="HER97042.1"/>
    </source>
</evidence>
<dbReference type="EMBL" id="DSGB01000006">
    <property type="protein sequence ID" value="HER97042.1"/>
    <property type="molecule type" value="Genomic_DNA"/>
</dbReference>
<comment type="caution">
    <text evidence="1">The sequence shown here is derived from an EMBL/GenBank/DDBJ whole genome shotgun (WGS) entry which is preliminary data.</text>
</comment>
<protein>
    <submittedName>
        <fullName evidence="1">Uncharacterized protein</fullName>
    </submittedName>
</protein>